<dbReference type="Proteomes" id="UP000220914">
    <property type="component" value="Unassembled WGS sequence"/>
</dbReference>
<dbReference type="Pfam" id="PF02698">
    <property type="entry name" value="DUF218"/>
    <property type="match status" value="1"/>
</dbReference>
<gene>
    <name evidence="2" type="ORF">CQY20_00845</name>
</gene>
<dbReference type="CDD" id="cd06259">
    <property type="entry name" value="YdcF-like"/>
    <property type="match status" value="1"/>
</dbReference>
<dbReference type="InterPro" id="IPR003848">
    <property type="entry name" value="DUF218"/>
</dbReference>
<reference evidence="2 3" key="1">
    <citation type="submission" date="2017-10" db="EMBL/GenBank/DDBJ databases">
        <title>The new phylogeny of genus Mycobacterium.</title>
        <authorList>
            <person name="Tortoli E."/>
            <person name="Trovato A."/>
            <person name="Cirillo D.M."/>
        </authorList>
    </citation>
    <scope>NUCLEOTIDE SEQUENCE [LARGE SCALE GENOMIC DNA]</scope>
    <source>
        <strain evidence="2 3">CCUG37673</strain>
    </source>
</reference>
<dbReference type="OrthoDB" id="4772924at2"/>
<evidence type="ECO:0000313" key="3">
    <source>
        <dbReference type="Proteomes" id="UP000220914"/>
    </source>
</evidence>
<protein>
    <recommendedName>
        <fullName evidence="1">DUF218 domain-containing protein</fullName>
    </recommendedName>
</protein>
<proteinExistence type="predicted"/>
<dbReference type="EMBL" id="PDCP01000001">
    <property type="protein sequence ID" value="PEG43226.1"/>
    <property type="molecule type" value="Genomic_DNA"/>
</dbReference>
<organism evidence="2 3">
    <name type="scientific">Mycolicibacterium agri</name>
    <name type="common">Mycobacterium agri</name>
    <dbReference type="NCBI Taxonomy" id="36811"/>
    <lineage>
        <taxon>Bacteria</taxon>
        <taxon>Bacillati</taxon>
        <taxon>Actinomycetota</taxon>
        <taxon>Actinomycetes</taxon>
        <taxon>Mycobacteriales</taxon>
        <taxon>Mycobacteriaceae</taxon>
        <taxon>Mycolicibacterium</taxon>
    </lineage>
</organism>
<keyword evidence="3" id="KW-1185">Reference proteome</keyword>
<evidence type="ECO:0000259" key="1">
    <source>
        <dbReference type="Pfam" id="PF02698"/>
    </source>
</evidence>
<comment type="caution">
    <text evidence="2">The sequence shown here is derived from an EMBL/GenBank/DDBJ whole genome shotgun (WGS) entry which is preliminary data.</text>
</comment>
<sequence>MLGWPVYVTPQVDQLRHADAVFVLGGSGDAAYTLGLEYALQGYTADVVFSNPNGAEAIWLTDLCSHQRYRFTVSCVEPNPRTTRGEARALERLATAKGWHSVIVLTDAPHITRARYIIQRCFHGDLMMRESETELSPLEWARSFIYQTAGFVRAAVQSGC</sequence>
<accession>A0A2A7NHD1</accession>
<name>A0A2A7NHD1_MYCAG</name>
<evidence type="ECO:0000313" key="2">
    <source>
        <dbReference type="EMBL" id="PEG43226.1"/>
    </source>
</evidence>
<dbReference type="AlphaFoldDB" id="A0A2A7NHD1"/>
<feature type="domain" description="DUF218" evidence="1">
    <location>
        <begin position="19"/>
        <end position="121"/>
    </location>
</feature>